<evidence type="ECO:0000313" key="1">
    <source>
        <dbReference type="EMBL" id="RWS00767.1"/>
    </source>
</evidence>
<reference evidence="1 2" key="1">
    <citation type="journal article" date="2018" name="Gigascience">
        <title>Genomes of trombidid mites reveal novel predicted allergens and laterally-transferred genes associated with secondary metabolism.</title>
        <authorList>
            <person name="Dong X."/>
            <person name="Chaisiri K."/>
            <person name="Xia D."/>
            <person name="Armstrong S.D."/>
            <person name="Fang Y."/>
            <person name="Donnelly M.J."/>
            <person name="Kadowaki T."/>
            <person name="McGarry J.W."/>
            <person name="Darby A.C."/>
            <person name="Makepeace B.L."/>
        </authorList>
    </citation>
    <scope>NUCLEOTIDE SEQUENCE [LARGE SCALE GENOMIC DNA]</scope>
    <source>
        <strain evidence="1">UoL-WK</strain>
    </source>
</reference>
<gene>
    <name evidence="1" type="ORF">B4U79_12420</name>
</gene>
<evidence type="ECO:0000313" key="2">
    <source>
        <dbReference type="Proteomes" id="UP000285301"/>
    </source>
</evidence>
<sequence>DVAPAHRCREITKFLAKTFEGKVISQCHSIEWPLLSPVRTPPDFFL</sequence>
<organism evidence="1 2">
    <name type="scientific">Dinothrombium tinctorium</name>
    <dbReference type="NCBI Taxonomy" id="1965070"/>
    <lineage>
        <taxon>Eukaryota</taxon>
        <taxon>Metazoa</taxon>
        <taxon>Ecdysozoa</taxon>
        <taxon>Arthropoda</taxon>
        <taxon>Chelicerata</taxon>
        <taxon>Arachnida</taxon>
        <taxon>Acari</taxon>
        <taxon>Acariformes</taxon>
        <taxon>Trombidiformes</taxon>
        <taxon>Prostigmata</taxon>
        <taxon>Anystina</taxon>
        <taxon>Parasitengona</taxon>
        <taxon>Trombidioidea</taxon>
        <taxon>Trombidiidae</taxon>
        <taxon>Dinothrombium</taxon>
    </lineage>
</organism>
<comment type="caution">
    <text evidence="1">The sequence shown here is derived from an EMBL/GenBank/DDBJ whole genome shotgun (WGS) entry which is preliminary data.</text>
</comment>
<protein>
    <submittedName>
        <fullName evidence="1">Uncharacterized protein</fullName>
    </submittedName>
</protein>
<proteinExistence type="predicted"/>
<feature type="non-terminal residue" evidence="1">
    <location>
        <position position="1"/>
    </location>
</feature>
<dbReference type="EMBL" id="NCKU01010557">
    <property type="protein sequence ID" value="RWS00767.1"/>
    <property type="molecule type" value="Genomic_DNA"/>
</dbReference>
<dbReference type="Proteomes" id="UP000285301">
    <property type="component" value="Unassembled WGS sequence"/>
</dbReference>
<dbReference type="AlphaFoldDB" id="A0A3S3RH23"/>
<accession>A0A3S3RH23</accession>
<keyword evidence="2" id="KW-1185">Reference proteome</keyword>
<name>A0A3S3RH23_9ACAR</name>